<feature type="transmembrane region" description="Helical" evidence="1">
    <location>
        <begin position="191"/>
        <end position="210"/>
    </location>
</feature>
<dbReference type="GO" id="GO:0006508">
    <property type="term" value="P:proteolysis"/>
    <property type="evidence" value="ECO:0007669"/>
    <property type="project" value="UniProtKB-KW"/>
</dbReference>
<dbReference type="AlphaFoldDB" id="A0A5M9GT84"/>
<keyword evidence="1" id="KW-0812">Transmembrane</keyword>
<sequence length="219" mass="25132">MENKALRTVQDVGAIAFLIAFSHFVPLPLYSYAVVCFLVIWFLLRREGKTFRSIGLVKNGFSVKAVLIGLVSALLWVGFMQFIYIPVIKNLFVVPDYTEYDFIKGNISKLLMIITAAWLVGGFYEEVVFRGYIQNVLEKRFFKGSAVLWSIIVTSVLFGLYHWQQDIFGVIAAILGGLFWGILYKKFDNNLWIPILSHAIFDTITLVLIYTDRFGNLYR</sequence>
<accession>A0A5M9GT84</accession>
<dbReference type="PANTHER" id="PTHR39430">
    <property type="entry name" value="MEMBRANE-ASSOCIATED PROTEASE-RELATED"/>
    <property type="match status" value="1"/>
</dbReference>
<organism evidence="3 4">
    <name type="scientific">Arcticibacter tournemirensis</name>
    <dbReference type="NCBI Taxonomy" id="699437"/>
    <lineage>
        <taxon>Bacteria</taxon>
        <taxon>Pseudomonadati</taxon>
        <taxon>Bacteroidota</taxon>
        <taxon>Sphingobacteriia</taxon>
        <taxon>Sphingobacteriales</taxon>
        <taxon>Sphingobacteriaceae</taxon>
        <taxon>Arcticibacter</taxon>
    </lineage>
</organism>
<dbReference type="PANTHER" id="PTHR39430:SF1">
    <property type="entry name" value="PROTEASE"/>
    <property type="match status" value="1"/>
</dbReference>
<dbReference type="GO" id="GO:0008237">
    <property type="term" value="F:metallopeptidase activity"/>
    <property type="evidence" value="ECO:0007669"/>
    <property type="project" value="UniProtKB-KW"/>
</dbReference>
<evidence type="ECO:0000256" key="1">
    <source>
        <dbReference type="SAM" id="Phobius"/>
    </source>
</evidence>
<keyword evidence="4" id="KW-1185">Reference proteome</keyword>
<feature type="transmembrane region" description="Helical" evidence="1">
    <location>
        <begin position="167"/>
        <end position="184"/>
    </location>
</feature>
<protein>
    <submittedName>
        <fullName evidence="3">CPBP family intramembrane metalloprotease</fullName>
    </submittedName>
</protein>
<comment type="caution">
    <text evidence="3">The sequence shown here is derived from an EMBL/GenBank/DDBJ whole genome shotgun (WGS) entry which is preliminary data.</text>
</comment>
<evidence type="ECO:0000313" key="4">
    <source>
        <dbReference type="Proteomes" id="UP000322918"/>
    </source>
</evidence>
<dbReference type="Proteomes" id="UP000322918">
    <property type="component" value="Unassembled WGS sequence"/>
</dbReference>
<name>A0A5M9GT84_9SPHI</name>
<dbReference type="Pfam" id="PF02517">
    <property type="entry name" value="Rce1-like"/>
    <property type="match status" value="1"/>
</dbReference>
<reference evidence="3 4" key="1">
    <citation type="submission" date="2019-09" db="EMBL/GenBank/DDBJ databases">
        <title>Pararcticibacter amylolyticus gen. nov., sp. nov., isolated from a rottenly hemp rope, and reclassification of Pedobacter tournemirensis as Pararcticibacter tournemirensis comb. nov.</title>
        <authorList>
            <person name="Cai Y."/>
        </authorList>
    </citation>
    <scope>NUCLEOTIDE SEQUENCE [LARGE SCALE GENOMIC DNA]</scope>
    <source>
        <strain evidence="3 4">TF5-37.2-LB10</strain>
    </source>
</reference>
<dbReference type="RefSeq" id="WP_141814569.1">
    <property type="nucleotide sequence ID" value="NZ_VFPL01000001.1"/>
</dbReference>
<feature type="transmembrane region" description="Helical" evidence="1">
    <location>
        <begin position="107"/>
        <end position="129"/>
    </location>
</feature>
<gene>
    <name evidence="3" type="ORF">F1649_20720</name>
</gene>
<dbReference type="InterPro" id="IPR003675">
    <property type="entry name" value="Rce1/LyrA-like_dom"/>
</dbReference>
<dbReference type="OrthoDB" id="9779573at2"/>
<feature type="transmembrane region" description="Helical" evidence="1">
    <location>
        <begin position="65"/>
        <end position="87"/>
    </location>
</feature>
<dbReference type="GO" id="GO:0080120">
    <property type="term" value="P:CAAX-box protein maturation"/>
    <property type="evidence" value="ECO:0007669"/>
    <property type="project" value="UniProtKB-ARBA"/>
</dbReference>
<keyword evidence="1" id="KW-0472">Membrane</keyword>
<keyword evidence="3" id="KW-0378">Hydrolase</keyword>
<keyword evidence="1" id="KW-1133">Transmembrane helix</keyword>
<feature type="transmembrane region" description="Helical" evidence="1">
    <location>
        <begin position="12"/>
        <end position="44"/>
    </location>
</feature>
<evidence type="ECO:0000259" key="2">
    <source>
        <dbReference type="Pfam" id="PF02517"/>
    </source>
</evidence>
<dbReference type="GO" id="GO:0004175">
    <property type="term" value="F:endopeptidase activity"/>
    <property type="evidence" value="ECO:0007669"/>
    <property type="project" value="UniProtKB-ARBA"/>
</dbReference>
<feature type="domain" description="CAAX prenyl protease 2/Lysostaphin resistance protein A-like" evidence="2">
    <location>
        <begin position="109"/>
        <end position="203"/>
    </location>
</feature>
<dbReference type="EMBL" id="VWNE01000047">
    <property type="protein sequence ID" value="KAA8476024.1"/>
    <property type="molecule type" value="Genomic_DNA"/>
</dbReference>
<evidence type="ECO:0000313" key="3">
    <source>
        <dbReference type="EMBL" id="KAA8476024.1"/>
    </source>
</evidence>
<keyword evidence="3" id="KW-0482">Metalloprotease</keyword>
<feature type="transmembrane region" description="Helical" evidence="1">
    <location>
        <begin position="141"/>
        <end position="161"/>
    </location>
</feature>
<keyword evidence="3" id="KW-0645">Protease</keyword>
<proteinExistence type="predicted"/>